<dbReference type="AlphaFoldDB" id="A0A2S1LQ07"/>
<reference evidence="1 2" key="1">
    <citation type="submission" date="2017-04" db="EMBL/GenBank/DDBJ databases">
        <title>Complete genome sequence of Flavobacterium kingsejong AJ004.</title>
        <authorList>
            <person name="Lee P.C."/>
        </authorList>
    </citation>
    <scope>NUCLEOTIDE SEQUENCE [LARGE SCALE GENOMIC DNA]</scope>
    <source>
        <strain evidence="1 2">AJ004</strain>
    </source>
</reference>
<protein>
    <submittedName>
        <fullName evidence="1">Uncharacterized protein</fullName>
    </submittedName>
</protein>
<dbReference type="KEGG" id="fki:FK004_11685"/>
<dbReference type="EMBL" id="CP020919">
    <property type="protein sequence ID" value="AWG25835.1"/>
    <property type="molecule type" value="Genomic_DNA"/>
</dbReference>
<organism evidence="1 2">
    <name type="scientific">Flavobacterium kingsejongi</name>
    <dbReference type="NCBI Taxonomy" id="1678728"/>
    <lineage>
        <taxon>Bacteria</taxon>
        <taxon>Pseudomonadati</taxon>
        <taxon>Bacteroidota</taxon>
        <taxon>Flavobacteriia</taxon>
        <taxon>Flavobacteriales</taxon>
        <taxon>Flavobacteriaceae</taxon>
        <taxon>Flavobacterium</taxon>
    </lineage>
</organism>
<gene>
    <name evidence="1" type="ORF">FK004_11685</name>
</gene>
<evidence type="ECO:0000313" key="2">
    <source>
        <dbReference type="Proteomes" id="UP000244677"/>
    </source>
</evidence>
<accession>A0A2S1LQ07</accession>
<evidence type="ECO:0000313" key="1">
    <source>
        <dbReference type="EMBL" id="AWG25835.1"/>
    </source>
</evidence>
<proteinExistence type="predicted"/>
<dbReference type="RefSeq" id="WP_108737397.1">
    <property type="nucleotide sequence ID" value="NZ_CP020919.1"/>
</dbReference>
<keyword evidence="2" id="KW-1185">Reference proteome</keyword>
<dbReference type="Proteomes" id="UP000244677">
    <property type="component" value="Chromosome"/>
</dbReference>
<name>A0A2S1LQ07_9FLAO</name>
<dbReference type="OrthoDB" id="6898130at2"/>
<sequence length="157" mass="18678">MNELLEIVTLHDYNLAIKTLTFRNKLIIDNKINDAHIIKYKDYKEKANINLNDIVSILESKDEMKIVVNYVSKKLVKYDGCDEQEYPDGEEPDEDEKDIIVSSNNEYYITFLIYHLIEYCVLKKNRDYIDEYVKLIRIPNSKKYAKELKEIFAQVKN</sequence>